<feature type="domain" description="Pycsar effector protein" evidence="9">
    <location>
        <begin position="15"/>
        <end position="173"/>
    </location>
</feature>
<keyword evidence="4" id="KW-0547">Nucleotide-binding</keyword>
<proteinExistence type="predicted"/>
<keyword evidence="5 8" id="KW-1133">Transmembrane helix</keyword>
<evidence type="ECO:0000256" key="6">
    <source>
        <dbReference type="ARBA" id="ARBA00023118"/>
    </source>
</evidence>
<dbReference type="GO" id="GO:0051607">
    <property type="term" value="P:defense response to virus"/>
    <property type="evidence" value="ECO:0007669"/>
    <property type="project" value="UniProtKB-KW"/>
</dbReference>
<evidence type="ECO:0000259" key="9">
    <source>
        <dbReference type="Pfam" id="PF18967"/>
    </source>
</evidence>
<dbReference type="AlphaFoldDB" id="A0A4R8LGT2"/>
<evidence type="ECO:0000313" key="11">
    <source>
        <dbReference type="Proteomes" id="UP000294581"/>
    </source>
</evidence>
<evidence type="ECO:0000256" key="2">
    <source>
        <dbReference type="ARBA" id="ARBA00022475"/>
    </source>
</evidence>
<keyword evidence="3 8" id="KW-0812">Transmembrane</keyword>
<keyword evidence="2" id="KW-1003">Cell membrane</keyword>
<dbReference type="EMBL" id="SORF01000016">
    <property type="protein sequence ID" value="TDY42352.1"/>
    <property type="molecule type" value="Genomic_DNA"/>
</dbReference>
<keyword evidence="6" id="KW-0051">Antiviral defense</keyword>
<dbReference type="InterPro" id="IPR043760">
    <property type="entry name" value="PycTM_dom"/>
</dbReference>
<evidence type="ECO:0000256" key="4">
    <source>
        <dbReference type="ARBA" id="ARBA00022741"/>
    </source>
</evidence>
<comment type="caution">
    <text evidence="10">The sequence shown here is derived from an EMBL/GenBank/DDBJ whole genome shotgun (WGS) entry which is preliminary data.</text>
</comment>
<dbReference type="GO" id="GO:0000166">
    <property type="term" value="F:nucleotide binding"/>
    <property type="evidence" value="ECO:0007669"/>
    <property type="project" value="UniProtKB-KW"/>
</dbReference>
<dbReference type="Proteomes" id="UP000294581">
    <property type="component" value="Unassembled WGS sequence"/>
</dbReference>
<dbReference type="GO" id="GO:0005886">
    <property type="term" value="C:plasma membrane"/>
    <property type="evidence" value="ECO:0007669"/>
    <property type="project" value="UniProtKB-SubCell"/>
</dbReference>
<feature type="transmembrane region" description="Helical" evidence="8">
    <location>
        <begin position="34"/>
        <end position="52"/>
    </location>
</feature>
<protein>
    <recommendedName>
        <fullName evidence="9">Pycsar effector protein domain-containing protein</fullName>
    </recommendedName>
</protein>
<sequence length="176" mass="20085">MPTMPKGDEAMKEELKYLFDKVNDWLKFAEAKHIALITFDTAALFGLISLLTNSSVSATIKVPIATFVVGIGLSVLISLFSFSSITNSNKFFRRKAGPAQHDNLLFFGHISKYEESQYKEALQNQFNCQLNEWEGQLADQIVVNSKIVMRKFRLFNWSVWTVLVFVGISALFWFWG</sequence>
<keyword evidence="7 8" id="KW-0472">Membrane</keyword>
<evidence type="ECO:0000256" key="7">
    <source>
        <dbReference type="ARBA" id="ARBA00023136"/>
    </source>
</evidence>
<dbReference type="Pfam" id="PF18967">
    <property type="entry name" value="PycTM"/>
    <property type="match status" value="1"/>
</dbReference>
<name>A0A4R8LGT2_9BACL</name>
<comment type="subcellular location">
    <subcellularLocation>
        <location evidence="1">Cell membrane</location>
    </subcellularLocation>
</comment>
<keyword evidence="11" id="KW-1185">Reference proteome</keyword>
<organism evidence="10 11">
    <name type="scientific">Alicyclobacillus sacchari</name>
    <dbReference type="NCBI Taxonomy" id="392010"/>
    <lineage>
        <taxon>Bacteria</taxon>
        <taxon>Bacillati</taxon>
        <taxon>Bacillota</taxon>
        <taxon>Bacilli</taxon>
        <taxon>Bacillales</taxon>
        <taxon>Alicyclobacillaceae</taxon>
        <taxon>Alicyclobacillus</taxon>
    </lineage>
</organism>
<feature type="transmembrane region" description="Helical" evidence="8">
    <location>
        <begin position="64"/>
        <end position="85"/>
    </location>
</feature>
<feature type="transmembrane region" description="Helical" evidence="8">
    <location>
        <begin position="154"/>
        <end position="175"/>
    </location>
</feature>
<evidence type="ECO:0000256" key="8">
    <source>
        <dbReference type="SAM" id="Phobius"/>
    </source>
</evidence>
<accession>A0A4R8LGT2</accession>
<reference evidence="10 11" key="1">
    <citation type="submission" date="2019-03" db="EMBL/GenBank/DDBJ databases">
        <title>Genomic Encyclopedia of Type Strains, Phase IV (KMG-IV): sequencing the most valuable type-strain genomes for metagenomic binning, comparative biology and taxonomic classification.</title>
        <authorList>
            <person name="Goeker M."/>
        </authorList>
    </citation>
    <scope>NUCLEOTIDE SEQUENCE [LARGE SCALE GENOMIC DNA]</scope>
    <source>
        <strain evidence="10 11">DSM 17974</strain>
    </source>
</reference>
<gene>
    <name evidence="10" type="ORF">C7445_11630</name>
</gene>
<evidence type="ECO:0000256" key="5">
    <source>
        <dbReference type="ARBA" id="ARBA00022989"/>
    </source>
</evidence>
<evidence type="ECO:0000313" key="10">
    <source>
        <dbReference type="EMBL" id="TDY42352.1"/>
    </source>
</evidence>
<evidence type="ECO:0000256" key="1">
    <source>
        <dbReference type="ARBA" id="ARBA00004236"/>
    </source>
</evidence>
<evidence type="ECO:0000256" key="3">
    <source>
        <dbReference type="ARBA" id="ARBA00022692"/>
    </source>
</evidence>